<keyword evidence="1" id="KW-0472">Membrane</keyword>
<proteinExistence type="predicted"/>
<evidence type="ECO:0000256" key="1">
    <source>
        <dbReference type="SAM" id="Phobius"/>
    </source>
</evidence>
<sequence length="167" mass="19562">MSRSWERKVRNNMNQLNKQRKKQGIQTPIVPSGERADTFKGRSYIGPILLVLITAMYSLFVRPDSTQSTMYWVTIGCYLFLALLFVLRRPYIKVGTDYVQTRKFSGDRRLKPEDIKSITAQEGYVVIERVRGSNWVFSRIMNRYPTTEIAERLKQFAKQHGVQFSEK</sequence>
<dbReference type="Proteomes" id="UP000609346">
    <property type="component" value="Unassembled WGS sequence"/>
</dbReference>
<accession>A0ABR8MSI2</accession>
<reference evidence="2 3" key="1">
    <citation type="submission" date="2020-09" db="EMBL/GenBank/DDBJ databases">
        <title>Paenibacillus sp. strain PR3 16S rRNA gene Genome sequencing and assembly.</title>
        <authorList>
            <person name="Kim J."/>
        </authorList>
    </citation>
    <scope>NUCLEOTIDE SEQUENCE [LARGE SCALE GENOMIC DNA]</scope>
    <source>
        <strain evidence="2 3">PR3</strain>
    </source>
</reference>
<evidence type="ECO:0000313" key="2">
    <source>
        <dbReference type="EMBL" id="MBD3918932.1"/>
    </source>
</evidence>
<organism evidence="2 3">
    <name type="scientific">Paenibacillus terricola</name>
    <dbReference type="NCBI Taxonomy" id="2763503"/>
    <lineage>
        <taxon>Bacteria</taxon>
        <taxon>Bacillati</taxon>
        <taxon>Bacillota</taxon>
        <taxon>Bacilli</taxon>
        <taxon>Bacillales</taxon>
        <taxon>Paenibacillaceae</taxon>
        <taxon>Paenibacillus</taxon>
    </lineage>
</organism>
<evidence type="ECO:0008006" key="4">
    <source>
        <dbReference type="Google" id="ProtNLM"/>
    </source>
</evidence>
<comment type="caution">
    <text evidence="2">The sequence shown here is derived from an EMBL/GenBank/DDBJ whole genome shotgun (WGS) entry which is preliminary data.</text>
</comment>
<keyword evidence="3" id="KW-1185">Reference proteome</keyword>
<feature type="transmembrane region" description="Helical" evidence="1">
    <location>
        <begin position="69"/>
        <end position="87"/>
    </location>
</feature>
<keyword evidence="1" id="KW-0812">Transmembrane</keyword>
<dbReference type="EMBL" id="JACXZA010000002">
    <property type="protein sequence ID" value="MBD3918932.1"/>
    <property type="molecule type" value="Genomic_DNA"/>
</dbReference>
<dbReference type="RefSeq" id="WP_191203218.1">
    <property type="nucleotide sequence ID" value="NZ_JACXZA010000002.1"/>
</dbReference>
<gene>
    <name evidence="2" type="ORF">H8B09_09225</name>
</gene>
<keyword evidence="1" id="KW-1133">Transmembrane helix</keyword>
<feature type="transmembrane region" description="Helical" evidence="1">
    <location>
        <begin position="44"/>
        <end position="63"/>
    </location>
</feature>
<evidence type="ECO:0000313" key="3">
    <source>
        <dbReference type="Proteomes" id="UP000609346"/>
    </source>
</evidence>
<protein>
    <recommendedName>
        <fullName evidence="4">Methyltransferase</fullName>
    </recommendedName>
</protein>
<name>A0ABR8MSI2_9BACL</name>